<keyword evidence="5" id="KW-0349">Heme</keyword>
<evidence type="ECO:0000256" key="3">
    <source>
        <dbReference type="ARBA" id="ARBA00022448"/>
    </source>
</evidence>
<evidence type="ECO:0000256" key="8">
    <source>
        <dbReference type="ARBA" id="ARBA00022982"/>
    </source>
</evidence>
<comment type="similarity">
    <text evidence="2">Belongs to the cytochrome ubiquinol oxidase subunit 2 family.</text>
</comment>
<reference evidence="13 14" key="1">
    <citation type="submission" date="2021-03" db="EMBL/GenBank/DDBJ databases">
        <title>Novel species identification of genus Shewanella.</title>
        <authorList>
            <person name="Liu G."/>
            <person name="Zhang Q."/>
        </authorList>
    </citation>
    <scope>NUCLEOTIDE SEQUENCE [LARGE SCALE GENOMIC DNA]</scope>
    <source>
        <strain evidence="13 14">FJAT-52962</strain>
    </source>
</reference>
<name>A0ABX7QZA2_9GAMM</name>
<keyword evidence="6 12" id="KW-0812">Transmembrane</keyword>
<protein>
    <submittedName>
        <fullName evidence="13">Cytochrome d ubiquinol oxidase subunit II</fullName>
    </submittedName>
</protein>
<feature type="transmembrane region" description="Helical" evidence="12">
    <location>
        <begin position="292"/>
        <end position="314"/>
    </location>
</feature>
<dbReference type="InterPro" id="IPR003317">
    <property type="entry name" value="Cyt-d_oxidase_su2"/>
</dbReference>
<feature type="transmembrane region" description="Helical" evidence="12">
    <location>
        <begin position="203"/>
        <end position="223"/>
    </location>
</feature>
<evidence type="ECO:0000256" key="6">
    <source>
        <dbReference type="ARBA" id="ARBA00022692"/>
    </source>
</evidence>
<keyword evidence="3" id="KW-0813">Transport</keyword>
<evidence type="ECO:0000313" key="14">
    <source>
        <dbReference type="Proteomes" id="UP000663207"/>
    </source>
</evidence>
<dbReference type="Pfam" id="PF02322">
    <property type="entry name" value="Cyt_bd_oxida_II"/>
    <property type="match status" value="1"/>
</dbReference>
<evidence type="ECO:0000256" key="11">
    <source>
        <dbReference type="ARBA" id="ARBA00023136"/>
    </source>
</evidence>
<gene>
    <name evidence="13" type="primary">cydB</name>
    <name evidence="13" type="ORF">JYB85_12395</name>
</gene>
<dbReference type="EMBL" id="CP071502">
    <property type="protein sequence ID" value="QSX36133.1"/>
    <property type="molecule type" value="Genomic_DNA"/>
</dbReference>
<evidence type="ECO:0000256" key="12">
    <source>
        <dbReference type="SAM" id="Phobius"/>
    </source>
</evidence>
<evidence type="ECO:0000256" key="10">
    <source>
        <dbReference type="ARBA" id="ARBA00023004"/>
    </source>
</evidence>
<keyword evidence="4" id="KW-1003">Cell membrane</keyword>
<keyword evidence="10" id="KW-0408">Iron</keyword>
<dbReference type="PANTHER" id="PTHR43141:SF5">
    <property type="entry name" value="CYTOCHROME BD-I UBIQUINOL OXIDASE SUBUNIT 2"/>
    <property type="match status" value="1"/>
</dbReference>
<dbReference type="RefSeq" id="WP_207379556.1">
    <property type="nucleotide sequence ID" value="NZ_CP071502.1"/>
</dbReference>
<evidence type="ECO:0000256" key="5">
    <source>
        <dbReference type="ARBA" id="ARBA00022617"/>
    </source>
</evidence>
<feature type="transmembrane region" description="Helical" evidence="12">
    <location>
        <begin position="12"/>
        <end position="39"/>
    </location>
</feature>
<sequence>MFDYETLRFIWWALIGVLFVGFAVTDGFDMGVGILLPVIGKDDTERRIMINSVAPHWDGNQVWLITAGGALFAAWPMVYAVSFSGFYLAMVLVLLALFLRPVGFDYRSKIEDPRWRKSWDKALFIGSFVPPLIIGVAFGNLLQGVPFDFDEYLRATYHGGLLGLLNPFGLLSGAICVAMFMMQGSAWLQMKTEGELRVRAAKVSVVVALVLVVLFTAAGFWVANGIEGYVLTSVLDHGAASNPLNKTVETVTGAWMANYQSWPLTLILPALGLMMPLLVVMASLLNRSGLAFLASSLASSGVILTCGAAMFPFVMPSSLVPNVSLTMWDATASATSLTVMTLAAMVFVPIVLSYTIWTYLKMYGRLNRQFIDSNKTSLY</sequence>
<comment type="subcellular location">
    <subcellularLocation>
        <location evidence="1">Cell membrane</location>
        <topology evidence="1">Multi-pass membrane protein</topology>
    </subcellularLocation>
</comment>
<dbReference type="Proteomes" id="UP000663207">
    <property type="component" value="Chromosome"/>
</dbReference>
<dbReference type="PANTHER" id="PTHR43141">
    <property type="entry name" value="CYTOCHROME BD2 SUBUNIT II"/>
    <property type="match status" value="1"/>
</dbReference>
<keyword evidence="8" id="KW-0249">Electron transport</keyword>
<keyword evidence="11 12" id="KW-0472">Membrane</keyword>
<evidence type="ECO:0000256" key="2">
    <source>
        <dbReference type="ARBA" id="ARBA00007543"/>
    </source>
</evidence>
<feature type="transmembrane region" description="Helical" evidence="12">
    <location>
        <begin position="334"/>
        <end position="360"/>
    </location>
</feature>
<evidence type="ECO:0000313" key="13">
    <source>
        <dbReference type="EMBL" id="QSX36133.1"/>
    </source>
</evidence>
<evidence type="ECO:0000256" key="4">
    <source>
        <dbReference type="ARBA" id="ARBA00022475"/>
    </source>
</evidence>
<dbReference type="PIRSF" id="PIRSF000267">
    <property type="entry name" value="Cyt_oxidse_sub2"/>
    <property type="match status" value="1"/>
</dbReference>
<proteinExistence type="inferred from homology"/>
<keyword evidence="14" id="KW-1185">Reference proteome</keyword>
<feature type="transmembrane region" description="Helical" evidence="12">
    <location>
        <begin position="122"/>
        <end position="141"/>
    </location>
</feature>
<accession>A0ABX7QZA2</accession>
<feature type="transmembrane region" description="Helical" evidence="12">
    <location>
        <begin position="266"/>
        <end position="285"/>
    </location>
</feature>
<feature type="transmembrane region" description="Helical" evidence="12">
    <location>
        <begin position="161"/>
        <end position="182"/>
    </location>
</feature>
<evidence type="ECO:0000256" key="9">
    <source>
        <dbReference type="ARBA" id="ARBA00022989"/>
    </source>
</evidence>
<keyword evidence="7" id="KW-0479">Metal-binding</keyword>
<dbReference type="NCBIfam" id="TIGR00203">
    <property type="entry name" value="cydB"/>
    <property type="match status" value="1"/>
</dbReference>
<feature type="transmembrane region" description="Helical" evidence="12">
    <location>
        <begin position="84"/>
        <end position="102"/>
    </location>
</feature>
<organism evidence="13 14">
    <name type="scientific">Shewanella sedimentimangrovi</name>
    <dbReference type="NCBI Taxonomy" id="2814293"/>
    <lineage>
        <taxon>Bacteria</taxon>
        <taxon>Pseudomonadati</taxon>
        <taxon>Pseudomonadota</taxon>
        <taxon>Gammaproteobacteria</taxon>
        <taxon>Alteromonadales</taxon>
        <taxon>Shewanellaceae</taxon>
        <taxon>Shewanella</taxon>
    </lineage>
</organism>
<keyword evidence="9 12" id="KW-1133">Transmembrane helix</keyword>
<evidence type="ECO:0000256" key="7">
    <source>
        <dbReference type="ARBA" id="ARBA00022723"/>
    </source>
</evidence>
<evidence type="ECO:0000256" key="1">
    <source>
        <dbReference type="ARBA" id="ARBA00004651"/>
    </source>
</evidence>